<dbReference type="Pfam" id="PF02470">
    <property type="entry name" value="MlaD"/>
    <property type="match status" value="1"/>
</dbReference>
<evidence type="ECO:0000256" key="1">
    <source>
        <dbReference type="SAM" id="Phobius"/>
    </source>
</evidence>
<dbReference type="Pfam" id="PF11887">
    <property type="entry name" value="Mce4_CUP1"/>
    <property type="match status" value="1"/>
</dbReference>
<reference evidence="4 5" key="1">
    <citation type="submission" date="2023-10" db="EMBL/GenBank/DDBJ databases">
        <title>Development of a sustainable strategy for remediation of hydrocarbon-contaminated territories based on the waste exchange concept.</title>
        <authorList>
            <person name="Krivoruchko A."/>
        </authorList>
    </citation>
    <scope>NUCLEOTIDE SEQUENCE [LARGE SCALE GENOMIC DNA]</scope>
    <source>
        <strain evidence="4 5">IEGM 1203</strain>
    </source>
</reference>
<organism evidence="4 5">
    <name type="scientific">Rhodococcus globerulus</name>
    <dbReference type="NCBI Taxonomy" id="33008"/>
    <lineage>
        <taxon>Bacteria</taxon>
        <taxon>Bacillati</taxon>
        <taxon>Actinomycetota</taxon>
        <taxon>Actinomycetes</taxon>
        <taxon>Mycobacteriales</taxon>
        <taxon>Nocardiaceae</taxon>
        <taxon>Rhodococcus</taxon>
    </lineage>
</organism>
<proteinExistence type="predicted"/>
<accession>A0ABU4BZ53</accession>
<keyword evidence="1" id="KW-0812">Transmembrane</keyword>
<name>A0ABU4BZ53_RHOGO</name>
<sequence length="337" mass="35138">MAQKQAVRVGVVGMVMTASVVLASLQYQDLQFVKNGLSYSAVFNDASGVAAGDEVNAAGVKIGTVDGIAVEKGRARVDFTLDGSVTLGESTSAAITTMSLLGKRALSLDLDGSGRIPVGGQIPLERTRSAYSLPDVLGDLTTTVEDINLDQLSASLEEVGAVMTDSAPSLRPALDGVARLSDSINRRDETLKLLLADANHVAGLLADRGPQVNALLVDGNALLGELVRRQDALGNVITDISAVSTQLSGLVHDNEAQLSPVLNKLDTVLGILQKNKDNLAQGIDGLGTYVGTLGDTVASGPFYYSYIQNLLPAQYTQPLINAIVGLPPAPLPIPEVR</sequence>
<dbReference type="InterPro" id="IPR005693">
    <property type="entry name" value="Mce"/>
</dbReference>
<dbReference type="InterPro" id="IPR052336">
    <property type="entry name" value="MlaD_Phospholipid_Transporter"/>
</dbReference>
<keyword evidence="5" id="KW-1185">Reference proteome</keyword>
<evidence type="ECO:0000313" key="5">
    <source>
        <dbReference type="Proteomes" id="UP001185927"/>
    </source>
</evidence>
<evidence type="ECO:0000259" key="2">
    <source>
        <dbReference type="Pfam" id="PF02470"/>
    </source>
</evidence>
<dbReference type="NCBIfam" id="TIGR00996">
    <property type="entry name" value="Mtu_fam_mce"/>
    <property type="match status" value="1"/>
</dbReference>
<keyword evidence="1" id="KW-0472">Membrane</keyword>
<gene>
    <name evidence="4" type="ORF">R3Q16_22285</name>
</gene>
<keyword evidence="1" id="KW-1133">Transmembrane helix</keyword>
<protein>
    <submittedName>
        <fullName evidence="4">MCE family protein</fullName>
    </submittedName>
</protein>
<dbReference type="Proteomes" id="UP001185927">
    <property type="component" value="Unassembled WGS sequence"/>
</dbReference>
<dbReference type="InterPro" id="IPR003399">
    <property type="entry name" value="Mce/MlaD"/>
</dbReference>
<dbReference type="PANTHER" id="PTHR33371">
    <property type="entry name" value="INTERMEMBRANE PHOSPHOLIPID TRANSPORT SYSTEM BINDING PROTEIN MLAD-RELATED"/>
    <property type="match status" value="1"/>
</dbReference>
<feature type="domain" description="Mce/MlaD" evidence="2">
    <location>
        <begin position="36"/>
        <end position="109"/>
    </location>
</feature>
<evidence type="ECO:0000259" key="3">
    <source>
        <dbReference type="Pfam" id="PF11887"/>
    </source>
</evidence>
<comment type="caution">
    <text evidence="4">The sequence shown here is derived from an EMBL/GenBank/DDBJ whole genome shotgun (WGS) entry which is preliminary data.</text>
</comment>
<dbReference type="EMBL" id="JAWLKB010000010">
    <property type="protein sequence ID" value="MDV6269349.1"/>
    <property type="molecule type" value="Genomic_DNA"/>
</dbReference>
<feature type="domain" description="Mammalian cell entry C-terminal" evidence="3">
    <location>
        <begin position="115"/>
        <end position="286"/>
    </location>
</feature>
<dbReference type="PRINTS" id="PR01782">
    <property type="entry name" value="MCEVIRFACTOR"/>
</dbReference>
<dbReference type="RefSeq" id="WP_317543840.1">
    <property type="nucleotide sequence ID" value="NZ_JAWLKB010000010.1"/>
</dbReference>
<dbReference type="PANTHER" id="PTHR33371:SF18">
    <property type="entry name" value="MCE-FAMILY PROTEIN MCE3C"/>
    <property type="match status" value="1"/>
</dbReference>
<dbReference type="InterPro" id="IPR024516">
    <property type="entry name" value="Mce_C"/>
</dbReference>
<feature type="transmembrane region" description="Helical" evidence="1">
    <location>
        <begin position="7"/>
        <end position="27"/>
    </location>
</feature>
<evidence type="ECO:0000313" key="4">
    <source>
        <dbReference type="EMBL" id="MDV6269349.1"/>
    </source>
</evidence>